<dbReference type="EMBL" id="JAPEVG010000054">
    <property type="protein sequence ID" value="KAJ8489058.1"/>
    <property type="molecule type" value="Genomic_DNA"/>
</dbReference>
<feature type="compositionally biased region" description="Low complexity" evidence="1">
    <location>
        <begin position="381"/>
        <end position="393"/>
    </location>
</feature>
<keyword evidence="2" id="KW-0732">Signal</keyword>
<feature type="signal peptide" evidence="2">
    <location>
        <begin position="1"/>
        <end position="19"/>
    </location>
</feature>
<feature type="region of interest" description="Disordered" evidence="1">
    <location>
        <begin position="203"/>
        <end position="227"/>
    </location>
</feature>
<dbReference type="Proteomes" id="UP001215151">
    <property type="component" value="Unassembled WGS sequence"/>
</dbReference>
<feature type="region of interest" description="Disordered" evidence="1">
    <location>
        <begin position="357"/>
        <end position="396"/>
    </location>
</feature>
<name>A0AAD7TYB7_9APHY</name>
<accession>A0AAD7TYB7</accession>
<organism evidence="3 4">
    <name type="scientific">Trametes cubensis</name>
    <dbReference type="NCBI Taxonomy" id="1111947"/>
    <lineage>
        <taxon>Eukaryota</taxon>
        <taxon>Fungi</taxon>
        <taxon>Dikarya</taxon>
        <taxon>Basidiomycota</taxon>
        <taxon>Agaricomycotina</taxon>
        <taxon>Agaricomycetes</taxon>
        <taxon>Polyporales</taxon>
        <taxon>Polyporaceae</taxon>
        <taxon>Trametes</taxon>
    </lineage>
</organism>
<sequence length="421" mass="47504">MWQFFAPPFLLATLMRTHSCSPCEAGLPDKHRCAEEPTRYAVGEVFAIEESVYTPIEHLFSDPVSGLKGANLNYSTASLNKLRTRARATNKTPRPCILSETEYIGDEGREANGKHAIWLMATFEGTPMHTLPPVYQFFCIAVHPTHPLCPTQTPPIIPLHDPEVHIHSLPEWPSTNTSSGDCSQWIIAWTFKTTRPLLGRWLTPEARKSSKGGDAEYSTDGADTVGEQRKGMAFGTQAYEMLEIQTQERREIWQSMCLSDRQFALERQREFVEWRDARRRSQPSMYSATCRSNSQKDGYCKASPPRMGRSIMNETIHEDHASVFQDKRYELNRRTSIFEGKNKKDVDALENWRSNSRAASVAPYPTPSVKQQRSERKSAKSTAGASIAPSAASKKPQKLFAKIENRFSVLSNLRKNSLGDA</sequence>
<comment type="caution">
    <text evidence="3">The sequence shown here is derived from an EMBL/GenBank/DDBJ whole genome shotgun (WGS) entry which is preliminary data.</text>
</comment>
<protein>
    <submittedName>
        <fullName evidence="3">Uncharacterized protein</fullName>
    </submittedName>
</protein>
<evidence type="ECO:0000256" key="2">
    <source>
        <dbReference type="SAM" id="SignalP"/>
    </source>
</evidence>
<dbReference type="AlphaFoldDB" id="A0AAD7TYB7"/>
<evidence type="ECO:0000256" key="1">
    <source>
        <dbReference type="SAM" id="MobiDB-lite"/>
    </source>
</evidence>
<proteinExistence type="predicted"/>
<feature type="compositionally biased region" description="Basic and acidic residues" evidence="1">
    <location>
        <begin position="205"/>
        <end position="214"/>
    </location>
</feature>
<keyword evidence="4" id="KW-1185">Reference proteome</keyword>
<reference evidence="3" key="1">
    <citation type="submission" date="2022-11" db="EMBL/GenBank/DDBJ databases">
        <title>Genome Sequence of Cubamyces cubensis.</title>
        <authorList>
            <person name="Buettner E."/>
        </authorList>
    </citation>
    <scope>NUCLEOTIDE SEQUENCE</scope>
    <source>
        <strain evidence="3">MPL-01</strain>
    </source>
</reference>
<evidence type="ECO:0000313" key="4">
    <source>
        <dbReference type="Proteomes" id="UP001215151"/>
    </source>
</evidence>
<evidence type="ECO:0000313" key="3">
    <source>
        <dbReference type="EMBL" id="KAJ8489058.1"/>
    </source>
</evidence>
<gene>
    <name evidence="3" type="ORF">ONZ51_g3170</name>
</gene>
<feature type="chain" id="PRO_5041930821" evidence="2">
    <location>
        <begin position="20"/>
        <end position="421"/>
    </location>
</feature>